<protein>
    <submittedName>
        <fullName evidence="1">Uncharacterized protein</fullName>
    </submittedName>
</protein>
<name>A0A139GTF3_9PEZI</name>
<sequence length="98" mass="10966">MSRSFSSTARAILNFIWKGTEPVAQYEDLIKKKLSHNTRLAGADTVEIAGRPHTSSKDAKLRVSGQIFKDNARMTSIHAYDDGTVEYSKQSYNDAQKD</sequence>
<reference evidence="1 2" key="1">
    <citation type="submission" date="2015-07" db="EMBL/GenBank/DDBJ databases">
        <title>Comparative genomics of the Sigatoka disease complex on banana suggests a link between parallel evolutionary changes in Pseudocercospora fijiensis and Pseudocercospora eumusae and increased virulence on the banana host.</title>
        <authorList>
            <person name="Chang T.-C."/>
            <person name="Salvucci A."/>
            <person name="Crous P.W."/>
            <person name="Stergiopoulos I."/>
        </authorList>
    </citation>
    <scope>NUCLEOTIDE SEQUENCE [LARGE SCALE GENOMIC DNA]</scope>
    <source>
        <strain evidence="1 2">CBS 114824</strain>
    </source>
</reference>
<evidence type="ECO:0000313" key="2">
    <source>
        <dbReference type="Proteomes" id="UP000070133"/>
    </source>
</evidence>
<dbReference type="OrthoDB" id="5346621at2759"/>
<organism evidence="1 2">
    <name type="scientific">Pseudocercospora eumusae</name>
    <dbReference type="NCBI Taxonomy" id="321146"/>
    <lineage>
        <taxon>Eukaryota</taxon>
        <taxon>Fungi</taxon>
        <taxon>Dikarya</taxon>
        <taxon>Ascomycota</taxon>
        <taxon>Pezizomycotina</taxon>
        <taxon>Dothideomycetes</taxon>
        <taxon>Dothideomycetidae</taxon>
        <taxon>Mycosphaerellales</taxon>
        <taxon>Mycosphaerellaceae</taxon>
        <taxon>Pseudocercospora</taxon>
    </lineage>
</organism>
<keyword evidence="2" id="KW-1185">Reference proteome</keyword>
<dbReference type="AlphaFoldDB" id="A0A139GTF3"/>
<proteinExistence type="predicted"/>
<comment type="caution">
    <text evidence="1">The sequence shown here is derived from an EMBL/GenBank/DDBJ whole genome shotgun (WGS) entry which is preliminary data.</text>
</comment>
<evidence type="ECO:0000313" key="1">
    <source>
        <dbReference type="EMBL" id="KXS93468.1"/>
    </source>
</evidence>
<dbReference type="Proteomes" id="UP000070133">
    <property type="component" value="Unassembled WGS sequence"/>
</dbReference>
<gene>
    <name evidence="1" type="ORF">AC578_9219</name>
</gene>
<dbReference type="EMBL" id="LFZN01000538">
    <property type="protein sequence ID" value="KXS93468.1"/>
    <property type="molecule type" value="Genomic_DNA"/>
</dbReference>
<accession>A0A139GTF3</accession>